<evidence type="ECO:0000256" key="9">
    <source>
        <dbReference type="ARBA" id="ARBA00037998"/>
    </source>
</evidence>
<keyword evidence="3" id="KW-1003">Cell membrane</keyword>
<dbReference type="InterPro" id="IPR052157">
    <property type="entry name" value="BCAA_transport_permease"/>
</dbReference>
<dbReference type="GO" id="GO:0042941">
    <property type="term" value="P:D-alanine transmembrane transport"/>
    <property type="evidence" value="ECO:0007669"/>
    <property type="project" value="TreeGrafter"/>
</dbReference>
<organism evidence="11 12">
    <name type="scientific">Raoultella terrigena</name>
    <name type="common">Klebsiella terrigena</name>
    <dbReference type="NCBI Taxonomy" id="577"/>
    <lineage>
        <taxon>Bacteria</taxon>
        <taxon>Pseudomonadati</taxon>
        <taxon>Pseudomonadota</taxon>
        <taxon>Gammaproteobacteria</taxon>
        <taxon>Enterobacterales</taxon>
        <taxon>Enterobacteriaceae</taxon>
        <taxon>Klebsiella/Raoultella group</taxon>
        <taxon>Raoultella</taxon>
    </lineage>
</organism>
<dbReference type="GO" id="GO:1903806">
    <property type="term" value="P:L-isoleucine import across plasma membrane"/>
    <property type="evidence" value="ECO:0007669"/>
    <property type="project" value="TreeGrafter"/>
</dbReference>
<evidence type="ECO:0000256" key="1">
    <source>
        <dbReference type="ARBA" id="ARBA00004429"/>
    </source>
</evidence>
<feature type="transmembrane region" description="Helical" evidence="10">
    <location>
        <begin position="151"/>
        <end position="171"/>
    </location>
</feature>
<feature type="transmembrane region" description="Helical" evidence="10">
    <location>
        <begin position="68"/>
        <end position="93"/>
    </location>
</feature>
<dbReference type="GO" id="GO:0005886">
    <property type="term" value="C:plasma membrane"/>
    <property type="evidence" value="ECO:0007669"/>
    <property type="project" value="UniProtKB-SubCell"/>
</dbReference>
<protein>
    <submittedName>
        <fullName evidence="11">High-affinity branched-chain amino acid transport system permease livH</fullName>
    </submittedName>
</protein>
<dbReference type="RefSeq" id="WP_041145548.1">
    <property type="nucleotide sequence ID" value="NZ_JBFPGG010000041.1"/>
</dbReference>
<dbReference type="GO" id="GO:0015808">
    <property type="term" value="P:L-alanine transport"/>
    <property type="evidence" value="ECO:0007669"/>
    <property type="project" value="TreeGrafter"/>
</dbReference>
<feature type="transmembrane region" description="Helical" evidence="10">
    <location>
        <begin position="44"/>
        <end position="62"/>
    </location>
</feature>
<evidence type="ECO:0000256" key="7">
    <source>
        <dbReference type="ARBA" id="ARBA00022989"/>
    </source>
</evidence>
<feature type="transmembrane region" description="Helical" evidence="10">
    <location>
        <begin position="226"/>
        <end position="247"/>
    </location>
</feature>
<keyword evidence="12" id="KW-1185">Reference proteome</keyword>
<evidence type="ECO:0000256" key="3">
    <source>
        <dbReference type="ARBA" id="ARBA00022475"/>
    </source>
</evidence>
<feature type="transmembrane region" description="Helical" evidence="10">
    <location>
        <begin position="6"/>
        <end position="32"/>
    </location>
</feature>
<dbReference type="Proteomes" id="UP000267630">
    <property type="component" value="Chromosome 3"/>
</dbReference>
<keyword evidence="5 10" id="KW-0812">Transmembrane</keyword>
<proteinExistence type="inferred from homology"/>
<keyword evidence="7 10" id="KW-1133">Transmembrane helix</keyword>
<evidence type="ECO:0000256" key="2">
    <source>
        <dbReference type="ARBA" id="ARBA00022448"/>
    </source>
</evidence>
<gene>
    <name evidence="11" type="primary">livH_3</name>
    <name evidence="11" type="ORF">NCTC9997_03261</name>
</gene>
<feature type="transmembrane region" description="Helical" evidence="10">
    <location>
        <begin position="254"/>
        <end position="274"/>
    </location>
</feature>
<dbReference type="GO" id="GO:0015190">
    <property type="term" value="F:L-leucine transmembrane transporter activity"/>
    <property type="evidence" value="ECO:0007669"/>
    <property type="project" value="TreeGrafter"/>
</dbReference>
<evidence type="ECO:0000256" key="5">
    <source>
        <dbReference type="ARBA" id="ARBA00022692"/>
    </source>
</evidence>
<dbReference type="GO" id="GO:0015188">
    <property type="term" value="F:L-isoleucine transmembrane transporter activity"/>
    <property type="evidence" value="ECO:0007669"/>
    <property type="project" value="TreeGrafter"/>
</dbReference>
<feature type="transmembrane region" description="Helical" evidence="10">
    <location>
        <begin position="280"/>
        <end position="298"/>
    </location>
</feature>
<dbReference type="Pfam" id="PF02653">
    <property type="entry name" value="BPD_transp_2"/>
    <property type="match status" value="1"/>
</dbReference>
<evidence type="ECO:0000256" key="10">
    <source>
        <dbReference type="SAM" id="Phobius"/>
    </source>
</evidence>
<evidence type="ECO:0000313" key="12">
    <source>
        <dbReference type="Proteomes" id="UP000267630"/>
    </source>
</evidence>
<dbReference type="PANTHER" id="PTHR11795:SF371">
    <property type="entry name" value="HIGH-AFFINITY BRANCHED-CHAIN AMINO ACID TRANSPORT SYSTEM PERMEASE PROTEIN LIVH"/>
    <property type="match status" value="1"/>
</dbReference>
<evidence type="ECO:0000313" key="11">
    <source>
        <dbReference type="EMBL" id="VED50478.1"/>
    </source>
</evidence>
<keyword evidence="2" id="KW-0813">Transport</keyword>
<keyword evidence="8 10" id="KW-0472">Membrane</keyword>
<accession>A0A7Z8ZAR9</accession>
<evidence type="ECO:0000256" key="6">
    <source>
        <dbReference type="ARBA" id="ARBA00022970"/>
    </source>
</evidence>
<dbReference type="CDD" id="cd06582">
    <property type="entry name" value="TM_PBP1_LivH_like"/>
    <property type="match status" value="1"/>
</dbReference>
<reference evidence="11 12" key="1">
    <citation type="submission" date="2018-12" db="EMBL/GenBank/DDBJ databases">
        <authorList>
            <consortium name="Pathogen Informatics"/>
        </authorList>
    </citation>
    <scope>NUCLEOTIDE SEQUENCE [LARGE SCALE GENOMIC DNA]</scope>
    <source>
        <strain evidence="11 12">NCTC9997</strain>
    </source>
</reference>
<comment type="subcellular location">
    <subcellularLocation>
        <location evidence="1">Cell inner membrane</location>
        <topology evidence="1">Multi-pass membrane protein</topology>
    </subcellularLocation>
</comment>
<dbReference type="AlphaFoldDB" id="A0A7Z8ZAR9"/>
<sequence length="306" mass="32309">MEYSFLFQHFFNFLMLGTIYALVAVGFSLYFGVVDVVQFSHPDVMTLGGFAGLGGIVLVSALGLSGNAFALIAMLISAFVVVGIVGALIGRYLVLPLKGSSPINVLLITLMTGTAIREALRIFVPGGSNPSPFPMVLPDALVVVNGVSARVSSLILLLIGALAIIGTHLLLTRTRLGMAIRCVAQDEETSRFLGINFKRVVIITFVIGSCLGALAGIMSGLYYRQIIFNMGLMLGVIGFCSAVVGGLGSLLGAVLGGFLFSALQVIATVALPIPSAYKDVFAFGAMILIIAIRPTGLLRERYQERV</sequence>
<keyword evidence="4" id="KW-0997">Cell inner membrane</keyword>
<name>A0A7Z8ZAR9_RAOTE</name>
<keyword evidence="6" id="KW-0029">Amino-acid transport</keyword>
<dbReference type="GO" id="GO:0015192">
    <property type="term" value="F:L-phenylalanine transmembrane transporter activity"/>
    <property type="evidence" value="ECO:0007669"/>
    <property type="project" value="TreeGrafter"/>
</dbReference>
<dbReference type="GO" id="GO:0005304">
    <property type="term" value="F:L-valine transmembrane transporter activity"/>
    <property type="evidence" value="ECO:0007669"/>
    <property type="project" value="TreeGrafter"/>
</dbReference>
<dbReference type="InterPro" id="IPR001851">
    <property type="entry name" value="ABC_transp_permease"/>
</dbReference>
<evidence type="ECO:0000256" key="8">
    <source>
        <dbReference type="ARBA" id="ARBA00023136"/>
    </source>
</evidence>
<dbReference type="EMBL" id="LR134253">
    <property type="protein sequence ID" value="VED50478.1"/>
    <property type="molecule type" value="Genomic_DNA"/>
</dbReference>
<dbReference type="PANTHER" id="PTHR11795">
    <property type="entry name" value="BRANCHED-CHAIN AMINO ACID TRANSPORT SYSTEM PERMEASE PROTEIN LIVH"/>
    <property type="match status" value="1"/>
</dbReference>
<comment type="similarity">
    <text evidence="9">Belongs to the binding-protein-dependent transport system permease family. LivHM subfamily.</text>
</comment>
<feature type="transmembrane region" description="Helical" evidence="10">
    <location>
        <begin position="200"/>
        <end position="220"/>
    </location>
</feature>
<evidence type="ECO:0000256" key="4">
    <source>
        <dbReference type="ARBA" id="ARBA00022519"/>
    </source>
</evidence>